<comment type="caution">
    <text evidence="2">The sequence shown here is derived from an EMBL/GenBank/DDBJ whole genome shotgun (WGS) entry which is preliminary data.</text>
</comment>
<sequence>MGTVGLLKVSRPQCESKEQSHSEGGLESHEHKPAHPPTGVMVSSQNCLPQTLHTPEARLSKVTKKH</sequence>
<reference evidence="2" key="2">
    <citation type="submission" date="2004-02" db="EMBL/GenBank/DDBJ databases">
        <authorList>
            <consortium name="Genoscope"/>
            <consortium name="Whitehead Institute Centre for Genome Research"/>
        </authorList>
    </citation>
    <scope>NUCLEOTIDE SEQUENCE</scope>
</reference>
<dbReference type="EMBL" id="CAAE01014678">
    <property type="protein sequence ID" value="CAG02181.1"/>
    <property type="molecule type" value="Genomic_DNA"/>
</dbReference>
<dbReference type="AlphaFoldDB" id="Q4SB01"/>
<name>Q4SB01_TETNG</name>
<feature type="compositionally biased region" description="Basic and acidic residues" evidence="1">
    <location>
        <begin position="14"/>
        <end position="33"/>
    </location>
</feature>
<evidence type="ECO:0000256" key="1">
    <source>
        <dbReference type="SAM" id="MobiDB-lite"/>
    </source>
</evidence>
<accession>Q4SB01</accession>
<proteinExistence type="predicted"/>
<gene>
    <name evidence="2" type="ORF">GSTENG00021188001</name>
</gene>
<protein>
    <submittedName>
        <fullName evidence="2">(spotted green pufferfish) hypothetical protein</fullName>
    </submittedName>
</protein>
<reference evidence="2" key="1">
    <citation type="journal article" date="2004" name="Nature">
        <title>Genome duplication in the teleost fish Tetraodon nigroviridis reveals the early vertebrate proto-karyotype.</title>
        <authorList>
            <person name="Jaillon O."/>
            <person name="Aury J.-M."/>
            <person name="Brunet F."/>
            <person name="Petit J.-L."/>
            <person name="Stange-Thomann N."/>
            <person name="Mauceli E."/>
            <person name="Bouneau L."/>
            <person name="Fischer C."/>
            <person name="Ozouf-Costaz C."/>
            <person name="Bernot A."/>
            <person name="Nicaud S."/>
            <person name="Jaffe D."/>
            <person name="Fisher S."/>
            <person name="Lutfalla G."/>
            <person name="Dossat C."/>
            <person name="Segurens B."/>
            <person name="Dasilva C."/>
            <person name="Salanoubat M."/>
            <person name="Levy M."/>
            <person name="Boudet N."/>
            <person name="Castellano S."/>
            <person name="Anthouard V."/>
            <person name="Jubin C."/>
            <person name="Castelli V."/>
            <person name="Katinka M."/>
            <person name="Vacherie B."/>
            <person name="Biemont C."/>
            <person name="Skalli Z."/>
            <person name="Cattolico L."/>
            <person name="Poulain J."/>
            <person name="De Berardinis V."/>
            <person name="Cruaud C."/>
            <person name="Duprat S."/>
            <person name="Brottier P."/>
            <person name="Coutanceau J.-P."/>
            <person name="Gouzy J."/>
            <person name="Parra G."/>
            <person name="Lardier G."/>
            <person name="Chapple C."/>
            <person name="McKernan K.J."/>
            <person name="McEwan P."/>
            <person name="Bosak S."/>
            <person name="Kellis M."/>
            <person name="Volff J.-N."/>
            <person name="Guigo R."/>
            <person name="Zody M.C."/>
            <person name="Mesirov J."/>
            <person name="Lindblad-Toh K."/>
            <person name="Birren B."/>
            <person name="Nusbaum C."/>
            <person name="Kahn D."/>
            <person name="Robinson-Rechavi M."/>
            <person name="Laudet V."/>
            <person name="Schachter V."/>
            <person name="Quetier F."/>
            <person name="Saurin W."/>
            <person name="Scarpelli C."/>
            <person name="Wincker P."/>
            <person name="Lander E.S."/>
            <person name="Weissenbach J."/>
            <person name="Roest Crollius H."/>
        </authorList>
    </citation>
    <scope>NUCLEOTIDE SEQUENCE [LARGE SCALE GENOMIC DNA]</scope>
</reference>
<evidence type="ECO:0000313" key="2">
    <source>
        <dbReference type="EMBL" id="CAG02181.1"/>
    </source>
</evidence>
<dbReference type="KEGG" id="tng:GSTEN00021188G001"/>
<organism evidence="2">
    <name type="scientific">Tetraodon nigroviridis</name>
    <name type="common">Spotted green pufferfish</name>
    <name type="synonym">Chelonodon nigroviridis</name>
    <dbReference type="NCBI Taxonomy" id="99883"/>
    <lineage>
        <taxon>Eukaryota</taxon>
        <taxon>Metazoa</taxon>
        <taxon>Chordata</taxon>
        <taxon>Craniata</taxon>
        <taxon>Vertebrata</taxon>
        <taxon>Euteleostomi</taxon>
        <taxon>Actinopterygii</taxon>
        <taxon>Neopterygii</taxon>
        <taxon>Teleostei</taxon>
        <taxon>Neoteleostei</taxon>
        <taxon>Acanthomorphata</taxon>
        <taxon>Eupercaria</taxon>
        <taxon>Tetraodontiformes</taxon>
        <taxon>Tetradontoidea</taxon>
        <taxon>Tetraodontidae</taxon>
        <taxon>Tetraodon</taxon>
    </lineage>
</organism>
<feature type="region of interest" description="Disordered" evidence="1">
    <location>
        <begin position="1"/>
        <end position="44"/>
    </location>
</feature>